<dbReference type="KEGG" id="tim:GMBLW1_31660"/>
<dbReference type="InterPro" id="IPR036844">
    <property type="entry name" value="Hint_dom_sf"/>
</dbReference>
<dbReference type="EMBL" id="LR593887">
    <property type="protein sequence ID" value="VTR97006.1"/>
    <property type="molecule type" value="Genomic_DNA"/>
</dbReference>
<dbReference type="CDD" id="cd00081">
    <property type="entry name" value="Hint"/>
    <property type="match status" value="1"/>
</dbReference>
<dbReference type="Gene3D" id="2.170.16.10">
    <property type="entry name" value="Hedgehog/Intein (Hint) domain"/>
    <property type="match status" value="1"/>
</dbReference>
<gene>
    <name evidence="1" type="ORF">GMBLW1_31660</name>
</gene>
<proteinExistence type="predicted"/>
<dbReference type="Pfam" id="PF07591">
    <property type="entry name" value="PT-HINT"/>
    <property type="match status" value="1"/>
</dbReference>
<sequence length="261" mass="28793">MGSGQLIETTAEHPFWVVGRGWTPVWELSIGDCLTTITGETVSVEGVHETDRRETVYNLRVSDFHTYFVGCDEWGFSVWAHNAEYQVFADAYGTYSIRYWEGTGSSRTLKVLETPNGSPIRFKTAAEADAWIARNAKFNDLPAVHPRSVDRVDLPAGTRVHQSGKLDGVALNEPQIFAVNENGHLIHAPRGNPRTGAKHTELTGGGPAKAAGEFKLVGENKIQINNQSGRYIRQSPEGVQRVADYFKSLGYDVEIVTTAFP</sequence>
<organism evidence="1">
    <name type="scientific">Tuwongella immobilis</name>
    <dbReference type="NCBI Taxonomy" id="692036"/>
    <lineage>
        <taxon>Bacteria</taxon>
        <taxon>Pseudomonadati</taxon>
        <taxon>Planctomycetota</taxon>
        <taxon>Planctomycetia</taxon>
        <taxon>Gemmatales</taxon>
        <taxon>Gemmataceae</taxon>
        <taxon>Tuwongella</taxon>
    </lineage>
</organism>
<evidence type="ECO:0000313" key="1">
    <source>
        <dbReference type="EMBL" id="VIP00794.1"/>
    </source>
</evidence>
<evidence type="ECO:0008006" key="3">
    <source>
        <dbReference type="Google" id="ProtNLM"/>
    </source>
</evidence>
<evidence type="ECO:0000313" key="2">
    <source>
        <dbReference type="Proteomes" id="UP000464378"/>
    </source>
</evidence>
<name>A0A6C2YHF7_9BACT</name>
<reference evidence="1" key="1">
    <citation type="submission" date="2019-04" db="EMBL/GenBank/DDBJ databases">
        <authorList>
            <consortium name="Science for Life Laboratories"/>
        </authorList>
    </citation>
    <scope>NUCLEOTIDE SEQUENCE</scope>
    <source>
        <strain evidence="1">MBLW1</strain>
    </source>
</reference>
<dbReference type="InParanoid" id="A0A6C2YHF7"/>
<keyword evidence="2" id="KW-1185">Reference proteome</keyword>
<dbReference type="AlphaFoldDB" id="A0A6C2YHF7"/>
<dbReference type="SUPFAM" id="SSF51294">
    <property type="entry name" value="Hedgehog/intein (Hint) domain"/>
    <property type="match status" value="1"/>
</dbReference>
<dbReference type="RefSeq" id="WP_162655969.1">
    <property type="nucleotide sequence ID" value="NZ_LR593887.1"/>
</dbReference>
<dbReference type="EMBL" id="LR586016">
    <property type="protein sequence ID" value="VIP00794.1"/>
    <property type="molecule type" value="Genomic_DNA"/>
</dbReference>
<accession>A0A6C2YHF7</accession>
<dbReference type="Proteomes" id="UP000464378">
    <property type="component" value="Chromosome"/>
</dbReference>
<protein>
    <recommendedName>
        <fullName evidence="3">Intein C-terminal splicing domain-containing protein</fullName>
    </recommendedName>
</protein>